<dbReference type="EMBL" id="AHAT01012197">
    <property type="status" value="NOT_ANNOTATED_CDS"/>
    <property type="molecule type" value="Genomic_DNA"/>
</dbReference>
<dbReference type="FunFam" id="2.60.40.10:FF:001165">
    <property type="entry name" value="PKHD1 like 1"/>
    <property type="match status" value="1"/>
</dbReference>
<dbReference type="EMBL" id="AHAT01012193">
    <property type="status" value="NOT_ANNOTATED_CDS"/>
    <property type="molecule type" value="Genomic_DNA"/>
</dbReference>
<evidence type="ECO:0000256" key="2">
    <source>
        <dbReference type="ARBA" id="ARBA00004236"/>
    </source>
</evidence>
<dbReference type="SMART" id="SM00710">
    <property type="entry name" value="PbH1"/>
    <property type="match status" value="9"/>
</dbReference>
<dbReference type="CDD" id="cd00603">
    <property type="entry name" value="IPT_PCSR"/>
    <property type="match status" value="11"/>
</dbReference>
<keyword evidence="4" id="KW-1003">Cell membrane</keyword>
<dbReference type="FunFam" id="2.60.40.10:FF:000857">
    <property type="entry name" value="PKHD1 like 1"/>
    <property type="match status" value="1"/>
</dbReference>
<dbReference type="FunFam" id="2.60.40.10:FF:001057">
    <property type="entry name" value="PKHD1 like 1"/>
    <property type="match status" value="1"/>
</dbReference>
<feature type="domain" description="G8" evidence="13">
    <location>
        <begin position="2190"/>
        <end position="2310"/>
    </location>
</feature>
<evidence type="ECO:0000259" key="14">
    <source>
        <dbReference type="PROSITE" id="PS51820"/>
    </source>
</evidence>
<dbReference type="InterPro" id="IPR019316">
    <property type="entry name" value="G8_domain"/>
</dbReference>
<evidence type="ECO:0000256" key="5">
    <source>
        <dbReference type="ARBA" id="ARBA00022692"/>
    </source>
</evidence>
<dbReference type="InterPro" id="IPR012334">
    <property type="entry name" value="Pectin_lyas_fold"/>
</dbReference>
<reference evidence="16" key="1">
    <citation type="submission" date="2011-12" db="EMBL/GenBank/DDBJ databases">
        <title>The Draft Genome of Lepisosteus oculatus.</title>
        <authorList>
            <consortium name="The Broad Institute Genome Assembly &amp; Analysis Group"/>
            <consortium name="Computational R&amp;D Group"/>
            <consortium name="and Sequencing Platform"/>
            <person name="Di Palma F."/>
            <person name="Alfoldi J."/>
            <person name="Johnson J."/>
            <person name="Berlin A."/>
            <person name="Gnerre S."/>
            <person name="Jaffe D."/>
            <person name="MacCallum I."/>
            <person name="Young S."/>
            <person name="Walker B.J."/>
            <person name="Lander E.S."/>
            <person name="Lindblad-Toh K."/>
        </authorList>
    </citation>
    <scope>NUCLEOTIDE SEQUENCE [LARGE SCALE GENOMIC DNA]</scope>
</reference>
<dbReference type="InterPro" id="IPR055401">
    <property type="entry name" value="CEMIP_beta-hel_dom"/>
</dbReference>
<dbReference type="Gene3D" id="2.60.40.420">
    <property type="entry name" value="Cupredoxins - blue copper proteins"/>
    <property type="match status" value="1"/>
</dbReference>
<dbReference type="FunFam" id="2.60.40.10:FF:003136">
    <property type="match status" value="1"/>
</dbReference>
<evidence type="ECO:0000256" key="3">
    <source>
        <dbReference type="ARBA" id="ARBA00004316"/>
    </source>
</evidence>
<dbReference type="FunFam" id="2.160.20.10:FF:000070">
    <property type="entry name" value="PKHD1 like 1"/>
    <property type="match status" value="1"/>
</dbReference>
<keyword evidence="6 12" id="KW-0732">Signal</keyword>
<dbReference type="Ensembl" id="ENSLOCT00000003586.1">
    <property type="protein sequence ID" value="ENSLOCP00000003579.1"/>
    <property type="gene ID" value="ENSLOCG00000003007.1"/>
</dbReference>
<dbReference type="GeneTree" id="ENSGT00940000157594"/>
<dbReference type="GO" id="GO:0042995">
    <property type="term" value="C:cell projection"/>
    <property type="evidence" value="ECO:0007669"/>
    <property type="project" value="UniProtKB-SubCell"/>
</dbReference>
<keyword evidence="7" id="KW-0677">Repeat</keyword>
<dbReference type="SMART" id="SM00429">
    <property type="entry name" value="IPT"/>
    <property type="match status" value="9"/>
</dbReference>
<dbReference type="Pfam" id="PF24606">
    <property type="entry name" value="CEMIP_beta-hel"/>
    <property type="match status" value="2"/>
</dbReference>
<dbReference type="SMART" id="SM01225">
    <property type="entry name" value="G8"/>
    <property type="match status" value="2"/>
</dbReference>
<evidence type="ECO:0000256" key="9">
    <source>
        <dbReference type="ARBA" id="ARBA00023136"/>
    </source>
</evidence>
<keyword evidence="10" id="KW-0325">Glycoprotein</keyword>
<evidence type="ECO:0000256" key="1">
    <source>
        <dbReference type="ARBA" id="ARBA00004167"/>
    </source>
</evidence>
<dbReference type="EMBL" id="AHAT01012194">
    <property type="status" value="NOT_ANNOTATED_CDS"/>
    <property type="molecule type" value="Genomic_DNA"/>
</dbReference>
<dbReference type="FunFam" id="2.60.40.10:FF:001292">
    <property type="entry name" value="PKHD1 like 1"/>
    <property type="match status" value="1"/>
</dbReference>
<reference evidence="15" key="3">
    <citation type="submission" date="2025-09" db="UniProtKB">
        <authorList>
            <consortium name="Ensembl"/>
        </authorList>
    </citation>
    <scope>IDENTIFICATION</scope>
</reference>
<dbReference type="PROSITE" id="PS51484">
    <property type="entry name" value="G8"/>
    <property type="match status" value="2"/>
</dbReference>
<dbReference type="InterPro" id="IPR006626">
    <property type="entry name" value="PbH1"/>
</dbReference>
<evidence type="ECO:0000256" key="8">
    <source>
        <dbReference type="ARBA" id="ARBA00022989"/>
    </source>
</evidence>
<organism evidence="15 16">
    <name type="scientific">Lepisosteus oculatus</name>
    <name type="common">Spotted gar</name>
    <dbReference type="NCBI Taxonomy" id="7918"/>
    <lineage>
        <taxon>Eukaryota</taxon>
        <taxon>Metazoa</taxon>
        <taxon>Chordata</taxon>
        <taxon>Craniata</taxon>
        <taxon>Vertebrata</taxon>
        <taxon>Euteleostomi</taxon>
        <taxon>Actinopterygii</taxon>
        <taxon>Neopterygii</taxon>
        <taxon>Holostei</taxon>
        <taxon>Semionotiformes</taxon>
        <taxon>Lepisosteidae</taxon>
        <taxon>Lepisosteus</taxon>
    </lineage>
</organism>
<accession>W5M5C1</accession>
<dbReference type="InterPro" id="IPR008972">
    <property type="entry name" value="Cupredoxin"/>
</dbReference>
<keyword evidence="16" id="KW-1185">Reference proteome</keyword>
<dbReference type="GO" id="GO:0007399">
    <property type="term" value="P:nervous system development"/>
    <property type="evidence" value="ECO:0007669"/>
    <property type="project" value="UniProtKB-ARBA"/>
</dbReference>
<dbReference type="Gene3D" id="2.160.20.10">
    <property type="entry name" value="Single-stranded right-handed beta-helix, Pectin lyase-like"/>
    <property type="match status" value="1"/>
</dbReference>
<keyword evidence="11" id="KW-0966">Cell projection</keyword>
<dbReference type="Proteomes" id="UP000018468">
    <property type="component" value="Linkage group LG11"/>
</dbReference>
<dbReference type="SUPFAM" id="SSF56988">
    <property type="entry name" value="Anthrax protective antigen"/>
    <property type="match status" value="1"/>
</dbReference>
<evidence type="ECO:0000256" key="11">
    <source>
        <dbReference type="ARBA" id="ARBA00023273"/>
    </source>
</evidence>
<sequence>YHGTGERKATMKRKLLLKQLLLPFLLSRLTVSDAQAPSITMVTPKTGSVNGATRLTIAGQGFADANQFNFGAGNDNLGNSVQLVSDTRSIPCDVEKDSSHKTQIICYTRPMPEDNYVVQVSVDGVLIPDSNICYGSFYSYWCSFYPRSYRTPMISSITPLTGLPGTLVTIRGLIFTDVYGSNTDKSSNGLDARIVRVYVGGMPCELLQPNSDTRYGLALDYEYSVWGSMTCKITGTYVGHQNVSFIVDSEYGRSLPYLSNYIVSSLNQLSMFQSYAEVGGVSPSEGSLQGGTILTINGHYFDETDRPAQVLVGGQKCPILSLSDGQITCQSPVFTPTNMTLFPGGRGLKLEIWNNSRPSTLDEALKYNETWPGYSVRWVDSMSYTWPVEWDYFVARFSGFIVPTETDNYRFYIRGDDRYALYFSKTGSPRDKVKIAYRNYVSWDFFTDYTQRSDILHLEEGKVYYIEVWLQEYGVQAFVDVGFFKGKSSFTNQQTTEGIQEVQIIYTQYNILQEKQVLRFENWTKGNPVNEVQKVTVTSGCYSLGNCDNTYYSLICSSQGTALIPVSASAEEVQRALNALWSIKPDLVQVTKVDISQGSEYTVNFMSRRGDFESLQYVTFGGDVNITVEEVTKGRPSLETFTLEWDTALSTPVAFNASGVEVQKAIEGLVSAQCPDEILRSESNLVKYFRDYENDQTGFTGYSRGTRVPDTEAFCGRFSLMNPQYLFLSSDFQVSGNTYGAIPLQQYRMFCFAYKGYLMNYIGIQFSYQNNINVVISTSSNIDTIFVSGPGIHSWQYTCVDLLSALQRAFPGTNYMLQSLLLYKATPNQDFYVDVVYIGRMATTVNINDVITLRRPPALASRGVFVQEIMVNKIQKPDASQWRYEVTVTPYSCGYDFPLMRIAFAQVGSSQVTQAVSNSSDEGVMYGGPSWTEGVGIQVTRTQRASPPVSGTFDVEFSGKQIKGLPVDVSESDLQYALQGIPEMGQIRVSRWGDCRGYGWRVVWVSNPGDQPLIQINSSCIDGITCRINSYVEQEGGTFKSSILGDFLHVPETKPQVQVYINGIMSKCTGDCGFQWTSAKTPVVSGISPTQGSYAQGTVLTITGSGFASENASVSVGDVQCPILEVNSKSRSQHCELWEIPKVYVSFVKLGFTQNTGGAVFNFTVNMGIFNYSPLAGSVAGGTVLTVSGYGFSNATQVLIGSSACSVIYVSLDEVKCRTPPGTPGNVTVLFKTNEINASASDPFNYDEFLTPSITDLSLQTTNVMGNASLSIMGINFMDDANGSSVFIGDKECKILEWTSDNITCSLPRHPPGIYNIYVQVGNWGYASVSDGVNASIEYVLKVTEVSPLHGSLYGGTKVTVTGSGFSPVTDDIQISMGNITCKVTSASEHHLECITQANESSYTVTNLGSHPDYGVGYAWSPSSLDVYVGDTVQWSWRAPSLVKGLGYRVFSVSTPSSTNYDGTGFISGNAKTASGFFRYRFTVAGIYYYSSGFVDDRNSRFMQGVVTVKPIEAKSVRFYLSVGGIEARRHGTSFAAAQRSRRSVTDCITTTPNCSYDLNPGASGEAFSFLLSDCYSPAITAISPPSGTVYTVISIQGLGFSNTSCANEVTIGGHPCSVINSTTTEIMCSLDPENAMPVGVAQLVSVRVNNLGTAINSVVNEFGRRFVFLPVIDSISPEAGATTGRTRVTILGSGFSGSANSVMVSVASVPCSVVSVNYTAITCDTSPSTARTGAMQVSVLGVSASCHSSCAFEYSSSSVPSVSSVSPDSINGSSTTLTIQGSGFGSQAEDVVVLIGSAPFAASDVADTNITCSIATLLCALCTPSQILQGSLQYMNKTLTSESREILFHSPLVSPFKIACTGERALFSNDTEKCANFDCEIKLYTSETLCMGKSDPEQKDSVDIVDSVLLDFVKLSWKAFERCFGMFIFAGPSGTEITITGSGFGTDLQPISVTIDGVPCNVSAVTDTQILCSVGNHAGGTFLVNLLHGLKGFAASQAFFTYELLLTGVTPNEGSYGGGSILTVQGSGFDPAHSRVLICNKDCEILRQNSTFSSLYCEVPPNNGTGAQQDCPVVVLNSNKAVNISNGFSYKTSLTPVITGVSPRRGGTAGGTRLTITGSNFSSNSSDIKVTIAQSPCDVQSANSTCIICVTNSQPSSQMAKVKVGIGNNGIAKLDNADFFYIDVWSSKYTWGGLSPPEEGTFAVITKGQTILLDTSTPVLKMLLIQGGMLVFDEADIELQAENILITDGGVLQIGTEAAPFQHKAIITLHGHLRSQELPVYGAKTLAVREGILDLHGIPVPVTWTRLAQTAPSGSVTLTLQHNVTWKAGDEIVIASTGHRHSQIENEVKKIASVSADGRTLTLTEPLKYRHLGVSVTLPDGTVFEGRAEVGLLTRNIVVRGSNNIEWNDKIEACEDGFDTGEFATQTCFQGRFGEEVGSDQFGGCIMFHAPRPSENLAIGRIEYVEVFHAGQAFRLGRYPIHWHLMGDMKFKSYVRGCGIHQTYNRAVTIHNTHNLLVEKNVIYDIMGGAFFIEDGIETGNVLQYNLAVFVRQSTSLLNDDVTPAAFWIISSSKTYFGRGGKCQGFHSPASWCFQFSYSISTMVILQQAPFHVSPGNRNHKVVPRSGLLDPLHCTEKAEWSVGYPGAVCDATVSFHRLALNNPSPSSLLAKNIILSNSHGISVVPYLVKRLTHRPGWMALLPNSDTFNWRFEQEDHITDISYSSMFYGFKEADYVIISHNLTQHPDMFRIIDIRNGSSQPLNFTNNKNGDWYFDDNTTTVYYMVSGKKNTRRKRSFSVDPTESDIDVEFAVYRCFFRNCNPGPSEPNSPGQAVLPRPANGYVFWSNESFWNSSAENNFAVPKEGADVVIPAGIWMVLDIDIPSFNRITVYGVLELPDNITAPSAPAANTTSTFRKIILNATYISIQGGRLIAGWSDQPFRGELQIVLRGNHFTPDWPLPNGPNQGAKVLGVFGTLQLHGLPRSVYHTKLAASAGAGSFNILLEESVDWQVDDDLVITTTSYDTWQTEIRKIAMISADGRNVTLNQSLSYTHIAETVNVSETGQQYRLAADVGLLSRNIKIIGQDYPGWYQESFGARVLVGSFSNGVYVYKGNAQIRNVEFYHTGQEGYQDSFDPRYSVAFLDLGQVSANDSYVQGCSFHHGFSPAIGVFGTDGMNIDDNVIYFTVGEGIRVWGSNIKVRRNLVTVAVWPGSYQDREETLNSLWHAAIEVNEGMNIVLQDNIVAGFERVAYHINGEPCPGTFNPVESWHGNEAHGGLYGVYMNKDGLASCSLIQGFTVWKCWDYGIYFQTVMSIQISDVTLVDNGMGVLPIIYTPPSVSHQYSDKTVQIQNSLIVGSSPNFDCSEVLTSSDANVKLSMSHRAPRPLTGGRSGFCWPTFASDHNMAPGKPHAGLMSYNAISGLMTVTNTTLVGFKSVCSKEMNVMFMTNPGNEDLQHPVHVQGLRMVDYMETAKVFIHRPDLSKVNPSDCVDMDCDAKKKALLKDLDGSFLGQVGAVVPQSEYEWNGDKRRGLGDYRIPKIMLTFLNGSRIPVSQVAPYKGIIRDANCTYMSDWQSYKCFGLNYEMLAIESLDADTETRRLSPVAVLGDRYIDLINGPQDHGWCAGYTCQKRVSLFHSIVASNKSFDIYFTSTTPQNLRFMLLNADSTKAVRVAVFYSSPQRLDVYVQNNLVAPTNAKWNADHTDYTLEEPLYPGHYIPQMDSMVYGDNFFESTYKMLNILVRGSTPVEIRTSPLLFISFRLPAMTVDEFYGDKLVQNLALFLKVPPGMIRITKVVREDSRRRKRAAGLSVQVQISQPPSQNLTNSSTTQQQQFDTLKNIADSLAQASISGNLSQSIQFNVSSIGVIPPVPPSTDSSWSQVATQDVSRTDPSVSYVSAVSALVVVVHPIAGGNGELLSQQPAVMAVDSNGNCVSVGVTSFTLTAVLTASTGASISGLNGNTTVLFSSCWANYTDLS</sequence>
<feature type="signal peptide" evidence="12">
    <location>
        <begin position="1"/>
        <end position="34"/>
    </location>
</feature>
<evidence type="ECO:0000259" key="13">
    <source>
        <dbReference type="PROSITE" id="PS51484"/>
    </source>
</evidence>
<name>W5M5C1_LEPOC</name>
<dbReference type="PANTHER" id="PTHR46769">
    <property type="entry name" value="POLYCYSTIC KIDNEY AND HEPATIC DISEASE 1 (AUTOSOMAL RECESSIVE)-LIKE 1"/>
    <property type="match status" value="1"/>
</dbReference>
<dbReference type="Gene3D" id="2.60.40.10">
    <property type="entry name" value="Immunoglobulins"/>
    <property type="match status" value="13"/>
</dbReference>
<dbReference type="InterPro" id="IPR014756">
    <property type="entry name" value="Ig_E-set"/>
</dbReference>
<dbReference type="InterPro" id="IPR052387">
    <property type="entry name" value="Fibrocystin"/>
</dbReference>
<keyword evidence="9" id="KW-0472">Membrane</keyword>
<dbReference type="EMBL" id="AHAT01012191">
    <property type="status" value="NOT_ANNOTATED_CDS"/>
    <property type="molecule type" value="Genomic_DNA"/>
</dbReference>
<dbReference type="FunFam" id="2.60.40.10:FF:001332">
    <property type="entry name" value="PKHD1 like 1"/>
    <property type="match status" value="1"/>
</dbReference>
<proteinExistence type="predicted"/>
<evidence type="ECO:0000256" key="4">
    <source>
        <dbReference type="ARBA" id="ARBA00022475"/>
    </source>
</evidence>
<feature type="domain" description="PA14" evidence="14">
    <location>
        <begin position="343"/>
        <end position="497"/>
    </location>
</feature>
<dbReference type="CDD" id="cd00102">
    <property type="entry name" value="IPT"/>
    <property type="match status" value="1"/>
</dbReference>
<keyword evidence="8" id="KW-1133">Transmembrane helix</keyword>
<evidence type="ECO:0000313" key="16">
    <source>
        <dbReference type="Proteomes" id="UP000018468"/>
    </source>
</evidence>
<protein>
    <submittedName>
        <fullName evidence="15">PKHD1 like 1</fullName>
    </submittedName>
</protein>
<dbReference type="Pfam" id="PF07691">
    <property type="entry name" value="PA14"/>
    <property type="match status" value="1"/>
</dbReference>
<dbReference type="FunFam" id="2.60.40.10:FF:001316">
    <property type="entry name" value="PKHD1 like 1"/>
    <property type="match status" value="1"/>
</dbReference>
<dbReference type="SUPFAM" id="SSF81296">
    <property type="entry name" value="E set domains"/>
    <property type="match status" value="13"/>
</dbReference>
<dbReference type="GO" id="GO:0005886">
    <property type="term" value="C:plasma membrane"/>
    <property type="evidence" value="ECO:0007669"/>
    <property type="project" value="UniProtKB-SubCell"/>
</dbReference>
<dbReference type="PANTHER" id="PTHR46769:SF2">
    <property type="entry name" value="FIBROCYSTIN-L ISOFORM 2 PRECURSOR-RELATED"/>
    <property type="match status" value="1"/>
</dbReference>
<dbReference type="EMBL" id="AHAT01012195">
    <property type="status" value="NOT_ANNOTATED_CDS"/>
    <property type="molecule type" value="Genomic_DNA"/>
</dbReference>
<dbReference type="InterPro" id="IPR011658">
    <property type="entry name" value="PA14_dom"/>
</dbReference>
<evidence type="ECO:0000256" key="12">
    <source>
        <dbReference type="SAM" id="SignalP"/>
    </source>
</evidence>
<reference evidence="15" key="2">
    <citation type="submission" date="2025-08" db="UniProtKB">
        <authorList>
            <consortium name="Ensembl"/>
        </authorList>
    </citation>
    <scope>IDENTIFICATION</scope>
</reference>
<feature type="chain" id="PRO_5004867329" evidence="12">
    <location>
        <begin position="35"/>
        <end position="3975"/>
    </location>
</feature>
<dbReference type="InterPro" id="IPR037524">
    <property type="entry name" value="PA14/GLEYA"/>
</dbReference>
<dbReference type="Bgee" id="ENSLOCG00000003007">
    <property type="expression patterns" value="Expressed in larva and 4 other cell types or tissues"/>
</dbReference>
<dbReference type="EMBL" id="AHAT01012196">
    <property type="status" value="NOT_ANNOTATED_CDS"/>
    <property type="molecule type" value="Genomic_DNA"/>
</dbReference>
<comment type="subcellular location">
    <subcellularLocation>
        <location evidence="2">Cell membrane</location>
    </subcellularLocation>
    <subcellularLocation>
        <location evidence="3">Cell projection</location>
    </subcellularLocation>
    <subcellularLocation>
        <location evidence="1">Membrane</location>
        <topology evidence="1">Single-pass membrane protein</topology>
    </subcellularLocation>
</comment>
<dbReference type="PROSITE" id="PS51820">
    <property type="entry name" value="PA14"/>
    <property type="match status" value="1"/>
</dbReference>
<dbReference type="InterPro" id="IPR011050">
    <property type="entry name" value="Pectin_lyase_fold/virulence"/>
</dbReference>
<keyword evidence="5" id="KW-0812">Transmembrane</keyword>
<dbReference type="SUPFAM" id="SSF49503">
    <property type="entry name" value="Cupredoxins"/>
    <property type="match status" value="1"/>
</dbReference>
<dbReference type="InterPro" id="IPR013783">
    <property type="entry name" value="Ig-like_fold"/>
</dbReference>
<evidence type="ECO:0000256" key="10">
    <source>
        <dbReference type="ARBA" id="ARBA00023180"/>
    </source>
</evidence>
<dbReference type="Pfam" id="PF10162">
    <property type="entry name" value="G8"/>
    <property type="match status" value="2"/>
</dbReference>
<evidence type="ECO:0000256" key="7">
    <source>
        <dbReference type="ARBA" id="ARBA00022737"/>
    </source>
</evidence>
<evidence type="ECO:0000256" key="6">
    <source>
        <dbReference type="ARBA" id="ARBA00022729"/>
    </source>
</evidence>
<dbReference type="Pfam" id="PF01833">
    <property type="entry name" value="TIG"/>
    <property type="match status" value="13"/>
</dbReference>
<dbReference type="FunFam" id="2.60.40.10:FF:001195">
    <property type="entry name" value="PKHD1 like 1"/>
    <property type="match status" value="1"/>
</dbReference>
<dbReference type="SUPFAM" id="SSF51126">
    <property type="entry name" value="Pectin lyase-like"/>
    <property type="match status" value="1"/>
</dbReference>
<dbReference type="FunFam" id="2.60.40.10:FF:002462">
    <property type="entry name" value="PKHD1 like 1"/>
    <property type="match status" value="1"/>
</dbReference>
<feature type="domain" description="G8" evidence="13">
    <location>
        <begin position="2849"/>
        <end position="2992"/>
    </location>
</feature>
<evidence type="ECO:0000313" key="15">
    <source>
        <dbReference type="Ensembl" id="ENSLOCP00000003579.1"/>
    </source>
</evidence>
<dbReference type="InterPro" id="IPR002909">
    <property type="entry name" value="IPT_dom"/>
</dbReference>
<dbReference type="FunFam" id="2.60.40.10:FF:000616">
    <property type="entry name" value="PKHD1 like 1"/>
    <property type="match status" value="1"/>
</dbReference>
<dbReference type="EMBL" id="AHAT01012192">
    <property type="status" value="NOT_ANNOTATED_CDS"/>
    <property type="molecule type" value="Genomic_DNA"/>
</dbReference>